<evidence type="ECO:0000313" key="3">
    <source>
        <dbReference type="Proteomes" id="UP000235388"/>
    </source>
</evidence>
<feature type="compositionally biased region" description="Polar residues" evidence="1">
    <location>
        <begin position="36"/>
        <end position="56"/>
    </location>
</feature>
<gene>
    <name evidence="2" type="ORF">PCANC_19652</name>
</gene>
<reference evidence="2 3" key="1">
    <citation type="submission" date="2017-11" db="EMBL/GenBank/DDBJ databases">
        <title>De novo assembly and phasing of dikaryotic genomes from two isolates of Puccinia coronata f. sp. avenae, the causal agent of oat crown rust.</title>
        <authorList>
            <person name="Miller M.E."/>
            <person name="Zhang Y."/>
            <person name="Omidvar V."/>
            <person name="Sperschneider J."/>
            <person name="Schwessinger B."/>
            <person name="Raley C."/>
            <person name="Palmer J.M."/>
            <person name="Garnica D."/>
            <person name="Upadhyaya N."/>
            <person name="Rathjen J."/>
            <person name="Taylor J.M."/>
            <person name="Park R.F."/>
            <person name="Dodds P.N."/>
            <person name="Hirsch C.D."/>
            <person name="Kianian S.F."/>
            <person name="Figueroa M."/>
        </authorList>
    </citation>
    <scope>NUCLEOTIDE SEQUENCE [LARGE SCALE GENOMIC DNA]</scope>
    <source>
        <strain evidence="2">12NC29</strain>
    </source>
</reference>
<dbReference type="EMBL" id="PGCJ01000223">
    <property type="protein sequence ID" value="PLW37358.1"/>
    <property type="molecule type" value="Genomic_DNA"/>
</dbReference>
<organism evidence="2 3">
    <name type="scientific">Puccinia coronata f. sp. avenae</name>
    <dbReference type="NCBI Taxonomy" id="200324"/>
    <lineage>
        <taxon>Eukaryota</taxon>
        <taxon>Fungi</taxon>
        <taxon>Dikarya</taxon>
        <taxon>Basidiomycota</taxon>
        <taxon>Pucciniomycotina</taxon>
        <taxon>Pucciniomycetes</taxon>
        <taxon>Pucciniales</taxon>
        <taxon>Pucciniaceae</taxon>
        <taxon>Puccinia</taxon>
    </lineage>
</organism>
<keyword evidence="3" id="KW-1185">Reference proteome</keyword>
<evidence type="ECO:0000313" key="2">
    <source>
        <dbReference type="EMBL" id="PLW37358.1"/>
    </source>
</evidence>
<feature type="compositionally biased region" description="Basic and acidic residues" evidence="1">
    <location>
        <begin position="26"/>
        <end position="35"/>
    </location>
</feature>
<feature type="region of interest" description="Disordered" evidence="1">
    <location>
        <begin position="25"/>
        <end position="57"/>
    </location>
</feature>
<accession>A0A2N5UHY8</accession>
<protein>
    <submittedName>
        <fullName evidence="2">Uncharacterized protein</fullName>
    </submittedName>
</protein>
<dbReference type="Proteomes" id="UP000235388">
    <property type="component" value="Unassembled WGS sequence"/>
</dbReference>
<proteinExistence type="predicted"/>
<evidence type="ECO:0000256" key="1">
    <source>
        <dbReference type="SAM" id="MobiDB-lite"/>
    </source>
</evidence>
<sequence length="374" mass="42267">MTIRDDLIQCDDQDDTDQFEGLNNQQKHEADDPSHHSSNMQDTNQNTIFDLSNSPSGGRDITMGESVNLSNTNNGIDQVCDNLQSKLQLNPEHLKVALLASKCSAEARHVNLVFSNAAFHQIGIGSRATGQVTHAFDNRFKDFVRSHARMILLNPKLEAYSNNPHKNGTLPKTLYYLTLPDDWKDDHLPPAQLRDSAESLEAYRDAVGELLKHQQSNLRMLLLSNILSTKRISINGPVPNRHEMVSSIYQELPPKSKKMTAAQIQVQVHNNWAMRIRMSYARLVMVHYYVHKAKKTSQWAEIDERLGVLRASLPVFQKIHAQLVLDEDFELFSHKRTFLDIPSNQFTVPTLDDVHNLMPPPEPLAAANVIPSGD</sequence>
<name>A0A2N5UHY8_9BASI</name>
<comment type="caution">
    <text evidence="2">The sequence shown here is derived from an EMBL/GenBank/DDBJ whole genome shotgun (WGS) entry which is preliminary data.</text>
</comment>
<dbReference type="AlphaFoldDB" id="A0A2N5UHY8"/>
<dbReference type="OrthoDB" id="2504633at2759"/>